<evidence type="ECO:0000256" key="2">
    <source>
        <dbReference type="ARBA" id="ARBA00007613"/>
    </source>
</evidence>
<keyword evidence="5" id="KW-0812">Transmembrane</keyword>
<keyword evidence="6" id="KW-0472">Membrane</keyword>
<dbReference type="InterPro" id="IPR051906">
    <property type="entry name" value="TolC-like"/>
</dbReference>
<dbReference type="RefSeq" id="WP_342160745.1">
    <property type="nucleotide sequence ID" value="NZ_JBCDNA010000002.1"/>
</dbReference>
<keyword evidence="8" id="KW-0732">Signal</keyword>
<dbReference type="Proteomes" id="UP001474120">
    <property type="component" value="Unassembled WGS sequence"/>
</dbReference>
<comment type="similarity">
    <text evidence="2">Belongs to the outer membrane factor (OMF) (TC 1.B.17) family.</text>
</comment>
<dbReference type="PANTHER" id="PTHR30026:SF20">
    <property type="entry name" value="OUTER MEMBRANE PROTEIN TOLC"/>
    <property type="match status" value="1"/>
</dbReference>
<evidence type="ECO:0000256" key="7">
    <source>
        <dbReference type="ARBA" id="ARBA00023237"/>
    </source>
</evidence>
<evidence type="ECO:0000256" key="4">
    <source>
        <dbReference type="ARBA" id="ARBA00022452"/>
    </source>
</evidence>
<dbReference type="InterPro" id="IPR003423">
    <property type="entry name" value="OMP_efflux"/>
</dbReference>
<keyword evidence="7" id="KW-0998">Cell outer membrane</keyword>
<accession>A0ABU9L2B8</accession>
<keyword evidence="4" id="KW-1134">Transmembrane beta strand</keyword>
<feature type="chain" id="PRO_5045255660" evidence="8">
    <location>
        <begin position="20"/>
        <end position="444"/>
    </location>
</feature>
<evidence type="ECO:0000256" key="8">
    <source>
        <dbReference type="SAM" id="SignalP"/>
    </source>
</evidence>
<evidence type="ECO:0000313" key="10">
    <source>
        <dbReference type="Proteomes" id="UP001474120"/>
    </source>
</evidence>
<keyword evidence="3" id="KW-0813">Transport</keyword>
<evidence type="ECO:0000256" key="3">
    <source>
        <dbReference type="ARBA" id="ARBA00022448"/>
    </source>
</evidence>
<dbReference type="Gene3D" id="1.20.1600.10">
    <property type="entry name" value="Outer membrane efflux proteins (OEP)"/>
    <property type="match status" value="1"/>
</dbReference>
<dbReference type="EMBL" id="JBCDNA010000002">
    <property type="protein sequence ID" value="MEL4456593.1"/>
    <property type="molecule type" value="Genomic_DNA"/>
</dbReference>
<comment type="caution">
    <text evidence="9">The sequence shown here is derived from an EMBL/GenBank/DDBJ whole genome shotgun (WGS) entry which is preliminary data.</text>
</comment>
<protein>
    <submittedName>
        <fullName evidence="9">TolC family protein</fullName>
    </submittedName>
</protein>
<evidence type="ECO:0000256" key="6">
    <source>
        <dbReference type="ARBA" id="ARBA00023136"/>
    </source>
</evidence>
<dbReference type="PANTHER" id="PTHR30026">
    <property type="entry name" value="OUTER MEMBRANE PROTEIN TOLC"/>
    <property type="match status" value="1"/>
</dbReference>
<organism evidence="9 10">
    <name type="scientific">Lutimonas vermicola</name>
    <dbReference type="NCBI Taxonomy" id="414288"/>
    <lineage>
        <taxon>Bacteria</taxon>
        <taxon>Pseudomonadati</taxon>
        <taxon>Bacteroidota</taxon>
        <taxon>Flavobacteriia</taxon>
        <taxon>Flavobacteriales</taxon>
        <taxon>Flavobacteriaceae</taxon>
        <taxon>Lutimonas</taxon>
    </lineage>
</organism>
<gene>
    <name evidence="9" type="ORF">AABB81_11855</name>
</gene>
<evidence type="ECO:0000313" key="9">
    <source>
        <dbReference type="EMBL" id="MEL4456593.1"/>
    </source>
</evidence>
<dbReference type="Pfam" id="PF02321">
    <property type="entry name" value="OEP"/>
    <property type="match status" value="2"/>
</dbReference>
<dbReference type="SUPFAM" id="SSF56954">
    <property type="entry name" value="Outer membrane efflux proteins (OEP)"/>
    <property type="match status" value="1"/>
</dbReference>
<sequence length="444" mass="50493">MKKIYAFLVLTIFVFSAKAQETLAFTLDEAVQYALEHNYTVRNAALDIDAAEKQKWEATSFGLPQIDGTIDYQNWIKQAVTFLPAEIVGGPPGEFEEVVFGAKQNMNATVTLNQILFDGSYLVGLQSAKTFLKISNLAKEKTDQSIREAVINAYGTVLVSKETIKILIKNKEVLEKNLLETKMLLENGFAEEQDFEQQQITLSKIDNALNRSRREEFIYKQMFNLTLGIPINEPVTLTENLEALALRSTDMNMITTDFNLENHIDFKIADNKVESDALLVKYEKTKGMPSLNAFVNYSQFANNNNFIFFESQDNWFDSSLIGISLKVPIFSSLQRSARTQQAKINLMQSEIDLNEKSEELKLQVSTAKNKYQFALDQFQTSSKNLVLAERIADKEQIKFFEGLSTSINLTNVQNQLYSSQQDYIQSILEIIQTKVELENALNLF</sequence>
<feature type="signal peptide" evidence="8">
    <location>
        <begin position="1"/>
        <end position="19"/>
    </location>
</feature>
<proteinExistence type="inferred from homology"/>
<evidence type="ECO:0000256" key="5">
    <source>
        <dbReference type="ARBA" id="ARBA00022692"/>
    </source>
</evidence>
<keyword evidence="10" id="KW-1185">Reference proteome</keyword>
<evidence type="ECO:0000256" key="1">
    <source>
        <dbReference type="ARBA" id="ARBA00004442"/>
    </source>
</evidence>
<comment type="subcellular location">
    <subcellularLocation>
        <location evidence="1">Cell outer membrane</location>
    </subcellularLocation>
</comment>
<name>A0ABU9L2B8_9FLAO</name>
<reference evidence="9 10" key="1">
    <citation type="submission" date="2024-04" db="EMBL/GenBank/DDBJ databases">
        <title>whole genome sequencing of Lutimonas vermicola strain IMCC1616.</title>
        <authorList>
            <person name="Bae S.S."/>
        </authorList>
    </citation>
    <scope>NUCLEOTIDE SEQUENCE [LARGE SCALE GENOMIC DNA]</scope>
    <source>
        <strain evidence="9 10">IMCC1616</strain>
    </source>
</reference>